<dbReference type="PANTHER" id="PTHR42852">
    <property type="entry name" value="THIOL:DISULFIDE INTERCHANGE PROTEIN DSBE"/>
    <property type="match status" value="1"/>
</dbReference>
<organism evidence="2 3">
    <name type="scientific">Sandaracinus amylolyticus</name>
    <dbReference type="NCBI Taxonomy" id="927083"/>
    <lineage>
        <taxon>Bacteria</taxon>
        <taxon>Pseudomonadati</taxon>
        <taxon>Myxococcota</taxon>
        <taxon>Polyangia</taxon>
        <taxon>Polyangiales</taxon>
        <taxon>Sandaracinaceae</taxon>
        <taxon>Sandaracinus</taxon>
    </lineage>
</organism>
<reference evidence="2 3" key="1">
    <citation type="submission" date="2015-03" db="EMBL/GenBank/DDBJ databases">
        <title>Genome assembly of Sandaracinus amylolyticus DSM 53668.</title>
        <authorList>
            <person name="Sharma G."/>
            <person name="Subramanian S."/>
        </authorList>
    </citation>
    <scope>NUCLEOTIDE SEQUENCE [LARGE SCALE GENOMIC DNA]</scope>
    <source>
        <strain evidence="2 3">DSM 53668</strain>
    </source>
</reference>
<dbReference type="InterPro" id="IPR050553">
    <property type="entry name" value="Thioredoxin_ResA/DsbE_sf"/>
</dbReference>
<dbReference type="Gene3D" id="3.40.30.10">
    <property type="entry name" value="Glutaredoxin"/>
    <property type="match status" value="1"/>
</dbReference>
<evidence type="ECO:0000313" key="3">
    <source>
        <dbReference type="Proteomes" id="UP000034883"/>
    </source>
</evidence>
<dbReference type="Proteomes" id="UP000034883">
    <property type="component" value="Chromosome"/>
</dbReference>
<dbReference type="PANTHER" id="PTHR42852:SF17">
    <property type="entry name" value="THIOREDOXIN-LIKE PROTEIN HI_1115"/>
    <property type="match status" value="1"/>
</dbReference>
<dbReference type="PROSITE" id="PS51352">
    <property type="entry name" value="THIOREDOXIN_2"/>
    <property type="match status" value="1"/>
</dbReference>
<keyword evidence="3" id="KW-1185">Reference proteome</keyword>
<dbReference type="STRING" id="927083.DB32_003717"/>
<evidence type="ECO:0000259" key="1">
    <source>
        <dbReference type="PROSITE" id="PS51352"/>
    </source>
</evidence>
<dbReference type="AlphaFoldDB" id="A0A0F6W3I9"/>
<dbReference type="EMBL" id="CP011125">
    <property type="protein sequence ID" value="AKF06568.1"/>
    <property type="molecule type" value="Genomic_DNA"/>
</dbReference>
<accession>A0A0F6W3I9</accession>
<dbReference type="SUPFAM" id="SSF52833">
    <property type="entry name" value="Thioredoxin-like"/>
    <property type="match status" value="1"/>
</dbReference>
<name>A0A0F6W3I9_9BACT</name>
<protein>
    <submittedName>
        <fullName evidence="2">Secreted protein, suppressor for copper-sensitivity D</fullName>
    </submittedName>
</protein>
<dbReference type="InterPro" id="IPR000866">
    <property type="entry name" value="AhpC/TSA"/>
</dbReference>
<dbReference type="KEGG" id="samy:DB32_003717"/>
<evidence type="ECO:0000313" key="2">
    <source>
        <dbReference type="EMBL" id="AKF06568.1"/>
    </source>
</evidence>
<sequence length="170" mass="18782">MSEPTAPAKRWRRWLLEALVVIAILVAVRAWQTRDLPSGPAPALDARDLAGTPVSLEDLERPVIVHFMASWCGVCRAEEPNVAAVARDHDVIAIATTSGSPDEVRAWIESETELDATRIVADPRGTLAQRWGVRAFPTSFYVDREGDIRHVEVGYTTELGMRARVWLAGL</sequence>
<proteinExistence type="predicted"/>
<dbReference type="RefSeq" id="WP_053233729.1">
    <property type="nucleotide sequence ID" value="NZ_CP011125.1"/>
</dbReference>
<dbReference type="GO" id="GO:0016491">
    <property type="term" value="F:oxidoreductase activity"/>
    <property type="evidence" value="ECO:0007669"/>
    <property type="project" value="InterPro"/>
</dbReference>
<dbReference type="Pfam" id="PF00578">
    <property type="entry name" value="AhpC-TSA"/>
    <property type="match status" value="1"/>
</dbReference>
<feature type="domain" description="Thioredoxin" evidence="1">
    <location>
        <begin position="35"/>
        <end position="170"/>
    </location>
</feature>
<dbReference type="InterPro" id="IPR036249">
    <property type="entry name" value="Thioredoxin-like_sf"/>
</dbReference>
<gene>
    <name evidence="2" type="ORF">DB32_003717</name>
</gene>
<dbReference type="InterPro" id="IPR013766">
    <property type="entry name" value="Thioredoxin_domain"/>
</dbReference>
<dbReference type="GO" id="GO:0016209">
    <property type="term" value="F:antioxidant activity"/>
    <property type="evidence" value="ECO:0007669"/>
    <property type="project" value="InterPro"/>
</dbReference>